<reference evidence="1" key="1">
    <citation type="submission" date="2019-04" db="EMBL/GenBank/DDBJ databases">
        <title>Evolution of Biomass-Degrading Anaerobic Consortia Revealed by Metagenomics.</title>
        <authorList>
            <person name="Peng X."/>
        </authorList>
    </citation>
    <scope>NUCLEOTIDE SEQUENCE</scope>
    <source>
        <strain evidence="1">SIG141</strain>
    </source>
</reference>
<dbReference type="Proteomes" id="UP000763088">
    <property type="component" value="Unassembled WGS sequence"/>
</dbReference>
<organism evidence="1 2">
    <name type="scientific">Xylanibacter ruminicola</name>
    <name type="common">Prevotella ruminicola</name>
    <dbReference type="NCBI Taxonomy" id="839"/>
    <lineage>
        <taxon>Bacteria</taxon>
        <taxon>Pseudomonadati</taxon>
        <taxon>Bacteroidota</taxon>
        <taxon>Bacteroidia</taxon>
        <taxon>Bacteroidales</taxon>
        <taxon>Prevotellaceae</taxon>
        <taxon>Xylanibacter</taxon>
    </lineage>
</organism>
<gene>
    <name evidence="1" type="ORF">E7102_06245</name>
</gene>
<protein>
    <submittedName>
        <fullName evidence="1">Uncharacterized protein</fullName>
    </submittedName>
</protein>
<proteinExistence type="predicted"/>
<evidence type="ECO:0000313" key="1">
    <source>
        <dbReference type="EMBL" id="MBE6266051.1"/>
    </source>
</evidence>
<evidence type="ECO:0000313" key="2">
    <source>
        <dbReference type="Proteomes" id="UP000763088"/>
    </source>
</evidence>
<accession>A0A928BT16</accession>
<comment type="caution">
    <text evidence="1">The sequence shown here is derived from an EMBL/GenBank/DDBJ whole genome shotgun (WGS) entry which is preliminary data.</text>
</comment>
<name>A0A928BT16_XYLRU</name>
<sequence length="160" mass="18071">MKQIVIEIDDEAFEPFMGMLRLCPAVKVVGTSDDADSCSSRDRCVAMAIAELQQNDVIRYASDYTFIMLLVNQGMIDKKLFYTTPLDFIAYLNQIGVNDIPGKSRIYLMLGLTCGKYPEWTFSDNPGAGETTRRNNVARQFLSAYFRNKRTIAEGLAEKK</sequence>
<dbReference type="AlphaFoldDB" id="A0A928BT16"/>
<dbReference type="EMBL" id="SUYD01000006">
    <property type="protein sequence ID" value="MBE6266051.1"/>
    <property type="molecule type" value="Genomic_DNA"/>
</dbReference>